<dbReference type="RefSeq" id="WP_390358469.1">
    <property type="nucleotide sequence ID" value="NZ_JBHTKJ010000001.1"/>
</dbReference>
<feature type="domain" description="Response regulatory" evidence="3">
    <location>
        <begin position="4"/>
        <end position="117"/>
    </location>
</feature>
<dbReference type="SUPFAM" id="SSF52172">
    <property type="entry name" value="CheY-like"/>
    <property type="match status" value="1"/>
</dbReference>
<sequence>MEKEILVVDDQPGIRLLLQEIFTNEGYKVTTAITGREALDKLYNKPYDLLILDYKLPIMDGGKVLQQLEAANIDIPAILMSGLAEDMIKEYQGSLVKGILAKPFNVQYVCDLVKSILT</sequence>
<dbReference type="InterPro" id="IPR011006">
    <property type="entry name" value="CheY-like_superfamily"/>
</dbReference>
<protein>
    <submittedName>
        <fullName evidence="4">Response regulator</fullName>
    </submittedName>
</protein>
<comment type="caution">
    <text evidence="4">The sequence shown here is derived from an EMBL/GenBank/DDBJ whole genome shotgun (WGS) entry which is preliminary data.</text>
</comment>
<reference evidence="5" key="1">
    <citation type="journal article" date="2019" name="Int. J. Syst. Evol. Microbiol.">
        <title>The Global Catalogue of Microorganisms (GCM) 10K type strain sequencing project: providing services to taxonomists for standard genome sequencing and annotation.</title>
        <authorList>
            <consortium name="The Broad Institute Genomics Platform"/>
            <consortium name="The Broad Institute Genome Sequencing Center for Infectious Disease"/>
            <person name="Wu L."/>
            <person name="Ma J."/>
        </authorList>
    </citation>
    <scope>NUCLEOTIDE SEQUENCE [LARGE SCALE GENOMIC DNA]</scope>
    <source>
        <strain evidence="5">CCUG 56754</strain>
    </source>
</reference>
<dbReference type="PANTHER" id="PTHR44591:SF3">
    <property type="entry name" value="RESPONSE REGULATORY DOMAIN-CONTAINING PROTEIN"/>
    <property type="match status" value="1"/>
</dbReference>
<keyword evidence="1 2" id="KW-0597">Phosphoprotein</keyword>
<proteinExistence type="predicted"/>
<dbReference type="InterPro" id="IPR050595">
    <property type="entry name" value="Bact_response_regulator"/>
</dbReference>
<keyword evidence="5" id="KW-1185">Reference proteome</keyword>
<gene>
    <name evidence="4" type="ORF">ACFQ3N_00360</name>
</gene>
<dbReference type="EMBL" id="JBHTKJ010000001">
    <property type="protein sequence ID" value="MFD1036880.1"/>
    <property type="molecule type" value="Genomic_DNA"/>
</dbReference>
<organism evidence="4 5">
    <name type="scientific">Virgibacillus byunsanensis</name>
    <dbReference type="NCBI Taxonomy" id="570945"/>
    <lineage>
        <taxon>Bacteria</taxon>
        <taxon>Bacillati</taxon>
        <taxon>Bacillota</taxon>
        <taxon>Bacilli</taxon>
        <taxon>Bacillales</taxon>
        <taxon>Bacillaceae</taxon>
        <taxon>Virgibacillus</taxon>
    </lineage>
</organism>
<dbReference type="PANTHER" id="PTHR44591">
    <property type="entry name" value="STRESS RESPONSE REGULATOR PROTEIN 1"/>
    <property type="match status" value="1"/>
</dbReference>
<evidence type="ECO:0000256" key="1">
    <source>
        <dbReference type="ARBA" id="ARBA00022553"/>
    </source>
</evidence>
<dbReference type="Pfam" id="PF00072">
    <property type="entry name" value="Response_reg"/>
    <property type="match status" value="1"/>
</dbReference>
<dbReference type="PROSITE" id="PS50110">
    <property type="entry name" value="RESPONSE_REGULATORY"/>
    <property type="match status" value="1"/>
</dbReference>
<dbReference type="InterPro" id="IPR001789">
    <property type="entry name" value="Sig_transdc_resp-reg_receiver"/>
</dbReference>
<dbReference type="Gene3D" id="3.40.50.2300">
    <property type="match status" value="1"/>
</dbReference>
<evidence type="ECO:0000259" key="3">
    <source>
        <dbReference type="PROSITE" id="PS50110"/>
    </source>
</evidence>
<evidence type="ECO:0000256" key="2">
    <source>
        <dbReference type="PROSITE-ProRule" id="PRU00169"/>
    </source>
</evidence>
<name>A0ABW3LIW3_9BACI</name>
<dbReference type="SMART" id="SM00448">
    <property type="entry name" value="REC"/>
    <property type="match status" value="1"/>
</dbReference>
<evidence type="ECO:0000313" key="5">
    <source>
        <dbReference type="Proteomes" id="UP001597040"/>
    </source>
</evidence>
<accession>A0ABW3LIW3</accession>
<dbReference type="Proteomes" id="UP001597040">
    <property type="component" value="Unassembled WGS sequence"/>
</dbReference>
<evidence type="ECO:0000313" key="4">
    <source>
        <dbReference type="EMBL" id="MFD1036880.1"/>
    </source>
</evidence>
<feature type="modified residue" description="4-aspartylphosphate" evidence="2">
    <location>
        <position position="53"/>
    </location>
</feature>